<feature type="domain" description="Helix-turn-helix" evidence="1">
    <location>
        <begin position="15"/>
        <end position="62"/>
    </location>
</feature>
<dbReference type="EMBL" id="CADCTC010000237">
    <property type="protein sequence ID" value="CAA9288417.1"/>
    <property type="molecule type" value="Genomic_DNA"/>
</dbReference>
<evidence type="ECO:0000313" key="2">
    <source>
        <dbReference type="EMBL" id="CAA9288417.1"/>
    </source>
</evidence>
<accession>A0A6J4JVL4</accession>
<protein>
    <recommendedName>
        <fullName evidence="1">Helix-turn-helix domain-containing protein</fullName>
    </recommendedName>
</protein>
<sequence>MGALSYRNRPKLHISVEEAAERFGVSRQVLLNAVRLHQLPSRREGRQSWVTASNVAAYLERERSRAEHLAAWRAGEAMGAGVHASAA</sequence>
<gene>
    <name evidence="2" type="ORF">AVDCRST_MAG77-4486</name>
</gene>
<dbReference type="Pfam" id="PF12728">
    <property type="entry name" value="HTH_17"/>
    <property type="match status" value="1"/>
</dbReference>
<organism evidence="2">
    <name type="scientific">uncultured Chloroflexota bacterium</name>
    <dbReference type="NCBI Taxonomy" id="166587"/>
    <lineage>
        <taxon>Bacteria</taxon>
        <taxon>Bacillati</taxon>
        <taxon>Chloroflexota</taxon>
        <taxon>environmental samples</taxon>
    </lineage>
</organism>
<dbReference type="InterPro" id="IPR041657">
    <property type="entry name" value="HTH_17"/>
</dbReference>
<dbReference type="SUPFAM" id="SSF109709">
    <property type="entry name" value="KorB DNA-binding domain-like"/>
    <property type="match status" value="1"/>
</dbReference>
<proteinExistence type="predicted"/>
<name>A0A6J4JVL4_9CHLR</name>
<evidence type="ECO:0000259" key="1">
    <source>
        <dbReference type="Pfam" id="PF12728"/>
    </source>
</evidence>
<dbReference type="AlphaFoldDB" id="A0A6J4JVL4"/>
<reference evidence="2" key="1">
    <citation type="submission" date="2020-02" db="EMBL/GenBank/DDBJ databases">
        <authorList>
            <person name="Meier V. D."/>
        </authorList>
    </citation>
    <scope>NUCLEOTIDE SEQUENCE</scope>
    <source>
        <strain evidence="2">AVDCRST_MAG77</strain>
    </source>
</reference>